<keyword evidence="1" id="KW-0812">Transmembrane</keyword>
<feature type="transmembrane region" description="Helical" evidence="1">
    <location>
        <begin position="393"/>
        <end position="412"/>
    </location>
</feature>
<proteinExistence type="predicted"/>
<accession>A0A251X610</accession>
<keyword evidence="3" id="KW-1185">Reference proteome</keyword>
<reference evidence="2 3" key="1">
    <citation type="submission" date="2016-12" db="EMBL/GenBank/DDBJ databases">
        <title>Thioflexothrix psekupsii D3 genome sequencing and assembly.</title>
        <authorList>
            <person name="Fomenkov A."/>
            <person name="Vincze T."/>
            <person name="Grabovich M."/>
            <person name="Anton B.P."/>
            <person name="Dubinina G."/>
            <person name="Orlova M."/>
            <person name="Belousova E."/>
            <person name="Roberts R.J."/>
        </authorList>
    </citation>
    <scope>NUCLEOTIDE SEQUENCE [LARGE SCALE GENOMIC DNA]</scope>
    <source>
        <strain evidence="2">D3</strain>
    </source>
</reference>
<evidence type="ECO:0000313" key="2">
    <source>
        <dbReference type="EMBL" id="OUD12639.1"/>
    </source>
</evidence>
<keyword evidence="1" id="KW-1133">Transmembrane helix</keyword>
<dbReference type="InterPro" id="IPR021830">
    <property type="entry name" value="DUF3422"/>
</dbReference>
<dbReference type="RefSeq" id="WP_217884481.1">
    <property type="nucleotide sequence ID" value="NZ_MSLT01000023.1"/>
</dbReference>
<dbReference type="AlphaFoldDB" id="A0A251X610"/>
<sequence length="431" mass="49109">MLSLPPNHQQRQRLNDEVHARPYQSIASPSRASYLALFADSYREREYELLVQLCEHYQQPLPPKDTIHWVANLGAFRLKWERHSEFTSYMFIQQENIEGHPFAHSVLEQVPTEWLQQLPGQVMVAAHLVCLNYSVDIQQVSAWFDDYYLIGADIGDGAASAFTDFHLHGDGCSRFLVIDRGLTSRQSGRMMQRLFEIEIYRMMALLALPIARQLSPTLNKSDEQLRQLTQAVAEKTQGDELLLEQLTQLAARIEDSLSKSTYRFTASRAYYALVNRRIEELRETRIQGMQTFREFVDRRLAPAMDTCESAAHRQELLSKRVNRTSQLLGTRVDIQRQRDNQALLASMDKRAQLQLRLQETVEGLSVVAITYYSVSLIGYIAKSLKTLGWAIDPNLAVGVAIPVVALLAALGVRHIRAAVTGKHHEHQGLDL</sequence>
<dbReference type="Proteomes" id="UP000194798">
    <property type="component" value="Unassembled WGS sequence"/>
</dbReference>
<evidence type="ECO:0000313" key="3">
    <source>
        <dbReference type="Proteomes" id="UP000194798"/>
    </source>
</evidence>
<protein>
    <recommendedName>
        <fullName evidence="4">Egg lysin</fullName>
    </recommendedName>
</protein>
<comment type="caution">
    <text evidence="2">The sequence shown here is derived from an EMBL/GenBank/DDBJ whole genome shotgun (WGS) entry which is preliminary data.</text>
</comment>
<gene>
    <name evidence="2" type="ORF">TPSD3_16310</name>
</gene>
<organism evidence="2 3">
    <name type="scientific">Thioflexithrix psekupsensis</name>
    <dbReference type="NCBI Taxonomy" id="1570016"/>
    <lineage>
        <taxon>Bacteria</taxon>
        <taxon>Pseudomonadati</taxon>
        <taxon>Pseudomonadota</taxon>
        <taxon>Gammaproteobacteria</taxon>
        <taxon>Thiotrichales</taxon>
        <taxon>Thioflexithrix</taxon>
    </lineage>
</organism>
<dbReference type="Pfam" id="PF11902">
    <property type="entry name" value="DUF3422"/>
    <property type="match status" value="1"/>
</dbReference>
<name>A0A251X610_9GAMM</name>
<evidence type="ECO:0000256" key="1">
    <source>
        <dbReference type="SAM" id="Phobius"/>
    </source>
</evidence>
<dbReference type="EMBL" id="MSLT01000023">
    <property type="protein sequence ID" value="OUD12639.1"/>
    <property type="molecule type" value="Genomic_DNA"/>
</dbReference>
<keyword evidence="1" id="KW-0472">Membrane</keyword>
<evidence type="ECO:0008006" key="4">
    <source>
        <dbReference type="Google" id="ProtNLM"/>
    </source>
</evidence>